<dbReference type="PROSITE" id="PS51257">
    <property type="entry name" value="PROKAR_LIPOPROTEIN"/>
    <property type="match status" value="1"/>
</dbReference>
<keyword evidence="1" id="KW-0472">Membrane</keyword>
<keyword evidence="3" id="KW-1185">Reference proteome</keyword>
<dbReference type="Pfam" id="PF05751">
    <property type="entry name" value="FixH"/>
    <property type="match status" value="1"/>
</dbReference>
<keyword evidence="1" id="KW-1133">Transmembrane helix</keyword>
<evidence type="ECO:0000256" key="1">
    <source>
        <dbReference type="SAM" id="Phobius"/>
    </source>
</evidence>
<protein>
    <recommendedName>
        <fullName evidence="4">CcoH-like protein</fullName>
    </recommendedName>
</protein>
<feature type="transmembrane region" description="Helical" evidence="1">
    <location>
        <begin position="12"/>
        <end position="35"/>
    </location>
</feature>
<name>A0A1I1P8X0_9GAMM</name>
<proteinExistence type="predicted"/>
<organism evidence="2 3">
    <name type="scientific">Pseudoalteromonas denitrificans DSM 6059</name>
    <dbReference type="NCBI Taxonomy" id="1123010"/>
    <lineage>
        <taxon>Bacteria</taxon>
        <taxon>Pseudomonadati</taxon>
        <taxon>Pseudomonadota</taxon>
        <taxon>Gammaproteobacteria</taxon>
        <taxon>Alteromonadales</taxon>
        <taxon>Pseudoalteromonadaceae</taxon>
        <taxon>Pseudoalteromonas</taxon>
    </lineage>
</organism>
<keyword evidence="1" id="KW-0812">Transmembrane</keyword>
<sequence>MTKILPWYKQFWPWFLLFFPVATVIACSIFVYIAFTNTPDMVVDDYYKKGKAINLDLAKFDKAKALYLHGDLKINEDTVSFKFTKGDNKNVPSLKVSFYHKTIKSNDFTLMLTKNGNGEFTGLTDKIIDGRFTVFIEPFDSIWKLKETIKLPYDKAFKISPKYK</sequence>
<dbReference type="STRING" id="1123010.SAMN02745724_03362"/>
<accession>A0A1I1P8X0</accession>
<evidence type="ECO:0000313" key="2">
    <source>
        <dbReference type="EMBL" id="SFD06381.1"/>
    </source>
</evidence>
<dbReference type="EMBL" id="FOLO01000030">
    <property type="protein sequence ID" value="SFD06381.1"/>
    <property type="molecule type" value="Genomic_DNA"/>
</dbReference>
<gene>
    <name evidence="2" type="ORF">SAMN02745724_03362</name>
</gene>
<evidence type="ECO:0008006" key="4">
    <source>
        <dbReference type="Google" id="ProtNLM"/>
    </source>
</evidence>
<dbReference type="Proteomes" id="UP000198862">
    <property type="component" value="Unassembled WGS sequence"/>
</dbReference>
<dbReference type="OrthoDB" id="5295180at2"/>
<reference evidence="2 3" key="1">
    <citation type="submission" date="2016-10" db="EMBL/GenBank/DDBJ databases">
        <authorList>
            <person name="de Groot N.N."/>
        </authorList>
    </citation>
    <scope>NUCLEOTIDE SEQUENCE [LARGE SCALE GENOMIC DNA]</scope>
    <source>
        <strain evidence="2 3">DSM 6059</strain>
    </source>
</reference>
<dbReference type="RefSeq" id="WP_091986895.1">
    <property type="nucleotide sequence ID" value="NZ_FOLO01000030.1"/>
</dbReference>
<evidence type="ECO:0000313" key="3">
    <source>
        <dbReference type="Proteomes" id="UP000198862"/>
    </source>
</evidence>
<dbReference type="InterPro" id="IPR008620">
    <property type="entry name" value="FixH"/>
</dbReference>
<dbReference type="AlphaFoldDB" id="A0A1I1P8X0"/>